<gene>
    <name evidence="13" type="primary">ruvC</name>
    <name evidence="16" type="ORF">CXB77_00415</name>
    <name evidence="15" type="ORF">CXB77_12795</name>
</gene>
<evidence type="ECO:0000256" key="2">
    <source>
        <dbReference type="ARBA" id="ARBA00022490"/>
    </source>
</evidence>
<keyword evidence="10 13" id="KW-0233">DNA recombination</keyword>
<proteinExistence type="inferred from homology"/>
<dbReference type="GO" id="GO:0006281">
    <property type="term" value="P:DNA repair"/>
    <property type="evidence" value="ECO:0007669"/>
    <property type="project" value="UniProtKB-UniRule"/>
</dbReference>
<evidence type="ECO:0000256" key="9">
    <source>
        <dbReference type="ARBA" id="ARBA00023125"/>
    </source>
</evidence>
<dbReference type="GO" id="GO:0003677">
    <property type="term" value="F:DNA binding"/>
    <property type="evidence" value="ECO:0007669"/>
    <property type="project" value="UniProtKB-KW"/>
</dbReference>
<keyword evidence="7 13" id="KW-0378">Hydrolase</keyword>
<dbReference type="PRINTS" id="PR00696">
    <property type="entry name" value="RSOLVASERUVC"/>
</dbReference>
<reference evidence="15 17" key="1">
    <citation type="submission" date="2018-01" db="EMBL/GenBank/DDBJ databases">
        <title>The complete genome sequence of Chromatium okenii LaCa, a purple sulfur bacterium with a turbulent life.</title>
        <authorList>
            <person name="Luedin S.M."/>
            <person name="Liechti N."/>
            <person name="Storelli N."/>
            <person name="Danza F."/>
            <person name="Wittwer M."/>
            <person name="Pothier J.F."/>
            <person name="Tonolla M.A."/>
        </authorList>
    </citation>
    <scope>NUCLEOTIDE SEQUENCE [LARGE SCALE GENOMIC DNA]</scope>
    <source>
        <strain evidence="15 17">LaCa</strain>
    </source>
</reference>
<comment type="catalytic activity">
    <reaction evidence="12 13">
        <text>Endonucleolytic cleavage at a junction such as a reciprocal single-stranded crossover between two homologous DNA duplexes (Holliday junction).</text>
        <dbReference type="EC" id="3.1.21.10"/>
    </reaction>
</comment>
<feature type="active site" evidence="13">
    <location>
        <position position="147"/>
    </location>
</feature>
<dbReference type="FunFam" id="3.30.420.10:FF:000002">
    <property type="entry name" value="Crossover junction endodeoxyribonuclease RuvC"/>
    <property type="match status" value="1"/>
</dbReference>
<evidence type="ECO:0000256" key="8">
    <source>
        <dbReference type="ARBA" id="ARBA00022842"/>
    </source>
</evidence>
<feature type="binding site" evidence="13">
    <location>
        <position position="147"/>
    </location>
    <ligand>
        <name>Mg(2+)</name>
        <dbReference type="ChEBI" id="CHEBI:18420"/>
        <label>1</label>
    </ligand>
</feature>
<name>A0A2S7XP51_9GAMM</name>
<dbReference type="GO" id="GO:0006310">
    <property type="term" value="P:DNA recombination"/>
    <property type="evidence" value="ECO:0007669"/>
    <property type="project" value="UniProtKB-UniRule"/>
</dbReference>
<organism evidence="15 17">
    <name type="scientific">Chromatium okenii</name>
    <dbReference type="NCBI Taxonomy" id="61644"/>
    <lineage>
        <taxon>Bacteria</taxon>
        <taxon>Pseudomonadati</taxon>
        <taxon>Pseudomonadota</taxon>
        <taxon>Gammaproteobacteria</taxon>
        <taxon>Chromatiales</taxon>
        <taxon>Chromatiaceae</taxon>
        <taxon>Chromatium</taxon>
    </lineage>
</organism>
<evidence type="ECO:0000256" key="10">
    <source>
        <dbReference type="ARBA" id="ARBA00023172"/>
    </source>
</evidence>
<keyword evidence="3 13" id="KW-0540">Nuclease</keyword>
<comment type="similarity">
    <text evidence="1 13">Belongs to the RuvC family.</text>
</comment>
<dbReference type="PROSITE" id="PS01321">
    <property type="entry name" value="RUVC"/>
    <property type="match status" value="1"/>
</dbReference>
<evidence type="ECO:0000256" key="13">
    <source>
        <dbReference type="HAMAP-Rule" id="MF_00034"/>
    </source>
</evidence>
<keyword evidence="17" id="KW-1185">Reference proteome</keyword>
<evidence type="ECO:0000256" key="7">
    <source>
        <dbReference type="ARBA" id="ARBA00022801"/>
    </source>
</evidence>
<comment type="subcellular location">
    <subcellularLocation>
        <location evidence="13">Cytoplasm</location>
    </subcellularLocation>
</comment>
<keyword evidence="11 13" id="KW-0234">DNA repair</keyword>
<feature type="active site" evidence="13">
    <location>
        <position position="16"/>
    </location>
</feature>
<dbReference type="RefSeq" id="WP_105072366.1">
    <property type="nucleotide sequence ID" value="NZ_JAFLKP010000418.1"/>
</dbReference>
<evidence type="ECO:0000256" key="3">
    <source>
        <dbReference type="ARBA" id="ARBA00022722"/>
    </source>
</evidence>
<comment type="cofactor">
    <cofactor evidence="13">
        <name>Mg(2+)</name>
        <dbReference type="ChEBI" id="CHEBI:18420"/>
    </cofactor>
    <text evidence="13">Binds 2 Mg(2+) ion per subunit.</text>
</comment>
<evidence type="ECO:0000256" key="14">
    <source>
        <dbReference type="NCBIfam" id="TIGR00228"/>
    </source>
</evidence>
<evidence type="ECO:0000256" key="11">
    <source>
        <dbReference type="ARBA" id="ARBA00023204"/>
    </source>
</evidence>
<dbReference type="GO" id="GO:0048476">
    <property type="term" value="C:Holliday junction resolvase complex"/>
    <property type="evidence" value="ECO:0007669"/>
    <property type="project" value="UniProtKB-UniRule"/>
</dbReference>
<keyword evidence="8 13" id="KW-0460">Magnesium</keyword>
<evidence type="ECO:0000313" key="15">
    <source>
        <dbReference type="EMBL" id="PQJ95161.1"/>
    </source>
</evidence>
<comment type="function">
    <text evidence="13">The RuvA-RuvB-RuvC complex processes Holliday junction (HJ) DNA during genetic recombination and DNA repair. Endonuclease that resolves HJ intermediates. Cleaves cruciform DNA by making single-stranded nicks across the HJ at symmetrical positions within the homologous arms, yielding a 5'-phosphate and a 3'-hydroxyl group; requires a central core of homology in the junction. The consensus cleavage sequence is 5'-(A/T)TT(C/G)-3'. Cleavage occurs on the 3'-side of the TT dinucleotide at the point of strand exchange. HJ branch migration catalyzed by RuvA-RuvB allows RuvC to scan DNA until it finds its consensus sequence, where it cleaves and resolves the cruciform DNA.</text>
</comment>
<evidence type="ECO:0000313" key="16">
    <source>
        <dbReference type="EMBL" id="PQJ97655.1"/>
    </source>
</evidence>
<dbReference type="InterPro" id="IPR002176">
    <property type="entry name" value="X-over_junc_endoDNase_RuvC"/>
</dbReference>
<dbReference type="AlphaFoldDB" id="A0A2S7XP51"/>
<dbReference type="EMBL" id="PPGH01000037">
    <property type="protein sequence ID" value="PQJ95161.1"/>
    <property type="molecule type" value="Genomic_DNA"/>
</dbReference>
<dbReference type="CDD" id="cd16962">
    <property type="entry name" value="RuvC"/>
    <property type="match status" value="1"/>
</dbReference>
<evidence type="ECO:0000256" key="6">
    <source>
        <dbReference type="ARBA" id="ARBA00022763"/>
    </source>
</evidence>
<dbReference type="OrthoDB" id="9805499at2"/>
<evidence type="ECO:0000256" key="1">
    <source>
        <dbReference type="ARBA" id="ARBA00009518"/>
    </source>
</evidence>
<dbReference type="SUPFAM" id="SSF53098">
    <property type="entry name" value="Ribonuclease H-like"/>
    <property type="match status" value="1"/>
</dbReference>
<evidence type="ECO:0000313" key="17">
    <source>
        <dbReference type="Proteomes" id="UP000239936"/>
    </source>
</evidence>
<feature type="binding site" evidence="13">
    <location>
        <position position="16"/>
    </location>
    <ligand>
        <name>Mg(2+)</name>
        <dbReference type="ChEBI" id="CHEBI:18420"/>
        <label>1</label>
    </ligand>
</feature>
<dbReference type="NCBIfam" id="TIGR00228">
    <property type="entry name" value="ruvC"/>
    <property type="match status" value="1"/>
</dbReference>
<keyword evidence="6 13" id="KW-0227">DNA damage</keyword>
<dbReference type="InterPro" id="IPR020563">
    <property type="entry name" value="X-over_junc_endoDNase_Mg_BS"/>
</dbReference>
<evidence type="ECO:0000256" key="4">
    <source>
        <dbReference type="ARBA" id="ARBA00022723"/>
    </source>
</evidence>
<protein>
    <recommendedName>
        <fullName evidence="13 14">Crossover junction endodeoxyribonuclease RuvC</fullName>
        <ecNumber evidence="13 14">3.1.21.10</ecNumber>
    </recommendedName>
    <alternativeName>
        <fullName evidence="13">Holliday junction nuclease RuvC</fullName>
    </alternativeName>
    <alternativeName>
        <fullName evidence="13">Holliday junction resolvase RuvC</fullName>
    </alternativeName>
</protein>
<dbReference type="EMBL" id="PPGH01000005">
    <property type="protein sequence ID" value="PQJ97655.1"/>
    <property type="molecule type" value="Genomic_DNA"/>
</dbReference>
<dbReference type="GO" id="GO:0008821">
    <property type="term" value="F:crossover junction DNA endonuclease activity"/>
    <property type="evidence" value="ECO:0007669"/>
    <property type="project" value="UniProtKB-UniRule"/>
</dbReference>
<sequence length="179" mass="19377">MAELNPVLRQRILGIDPGSRITGFAIIDSDGQHSVWIASGCIRVGEQPWPDRLGTLFDRVAALVAEYQPQMLAVEQLIFARDPSAALKLGQARGAILCAGIKGGLPVQEYGPKAVKLAVVGNGNAEKSQVQQMVKILLALPKLPSEDEADALAIALCHAHSMRIPARQRVTASWRDWRP</sequence>
<dbReference type="PANTHER" id="PTHR30194">
    <property type="entry name" value="CROSSOVER JUNCTION ENDODEOXYRIBONUCLEASE RUVC"/>
    <property type="match status" value="1"/>
</dbReference>
<dbReference type="Proteomes" id="UP000239936">
    <property type="component" value="Unassembled WGS sequence"/>
</dbReference>
<feature type="binding site" evidence="13">
    <location>
        <position position="75"/>
    </location>
    <ligand>
        <name>Mg(2+)</name>
        <dbReference type="ChEBI" id="CHEBI:18420"/>
        <label>2</label>
    </ligand>
</feature>
<keyword evidence="2 13" id="KW-0963">Cytoplasm</keyword>
<dbReference type="GO" id="GO:0000287">
    <property type="term" value="F:magnesium ion binding"/>
    <property type="evidence" value="ECO:0007669"/>
    <property type="project" value="UniProtKB-UniRule"/>
</dbReference>
<evidence type="ECO:0000256" key="5">
    <source>
        <dbReference type="ARBA" id="ARBA00022759"/>
    </source>
</evidence>
<dbReference type="EC" id="3.1.21.10" evidence="13 14"/>
<comment type="subunit">
    <text evidence="13">Homodimer which binds Holliday junction (HJ) DNA. The HJ becomes 2-fold symmetrical on binding to RuvC with unstacked arms; it has a different conformation from HJ DNA in complex with RuvA. In the full resolvosome a probable DNA-RuvA(4)-RuvB(12)-RuvC(2) complex forms which resolves the HJ.</text>
</comment>
<keyword evidence="9 13" id="KW-0238">DNA-binding</keyword>
<keyword evidence="5 13" id="KW-0255">Endonuclease</keyword>
<keyword evidence="4 13" id="KW-0479">Metal-binding</keyword>
<accession>A0A2S7XP51</accession>
<dbReference type="Gene3D" id="3.30.420.10">
    <property type="entry name" value="Ribonuclease H-like superfamily/Ribonuclease H"/>
    <property type="match status" value="1"/>
</dbReference>
<feature type="active site" evidence="13">
    <location>
        <position position="75"/>
    </location>
</feature>
<dbReference type="HAMAP" id="MF_00034">
    <property type="entry name" value="RuvC"/>
    <property type="match status" value="1"/>
</dbReference>
<dbReference type="InterPro" id="IPR012337">
    <property type="entry name" value="RNaseH-like_sf"/>
</dbReference>
<dbReference type="InterPro" id="IPR036397">
    <property type="entry name" value="RNaseH_sf"/>
</dbReference>
<dbReference type="GO" id="GO:0005737">
    <property type="term" value="C:cytoplasm"/>
    <property type="evidence" value="ECO:0007669"/>
    <property type="project" value="UniProtKB-SubCell"/>
</dbReference>
<evidence type="ECO:0000256" key="12">
    <source>
        <dbReference type="ARBA" id="ARBA00029354"/>
    </source>
</evidence>
<dbReference type="PANTHER" id="PTHR30194:SF3">
    <property type="entry name" value="CROSSOVER JUNCTION ENDODEOXYRIBONUCLEASE RUVC"/>
    <property type="match status" value="1"/>
</dbReference>
<dbReference type="Pfam" id="PF02075">
    <property type="entry name" value="RuvC"/>
    <property type="match status" value="1"/>
</dbReference>
<comment type="caution">
    <text evidence="15">The sequence shown here is derived from an EMBL/GenBank/DDBJ whole genome shotgun (WGS) entry which is preliminary data.</text>
</comment>